<dbReference type="SUPFAM" id="SSF51905">
    <property type="entry name" value="FAD/NAD(P)-binding domain"/>
    <property type="match status" value="1"/>
</dbReference>
<evidence type="ECO:0000256" key="4">
    <source>
        <dbReference type="ARBA" id="ARBA00023002"/>
    </source>
</evidence>
<evidence type="ECO:0000313" key="7">
    <source>
        <dbReference type="Proteomes" id="UP000053958"/>
    </source>
</evidence>
<dbReference type="PRINTS" id="PR00420">
    <property type="entry name" value="RNGMNOXGNASE"/>
</dbReference>
<reference evidence="6 7" key="1">
    <citation type="submission" date="2015-04" db="EMBL/GenBank/DDBJ databases">
        <authorList>
            <person name="Heijne W.H."/>
            <person name="Fedorova N.D."/>
            <person name="Nierman W.C."/>
            <person name="Vollebregt A.W."/>
            <person name="Zhao Z."/>
            <person name="Wu L."/>
            <person name="Kumar M."/>
            <person name="Stam H."/>
            <person name="van den Berg M.A."/>
            <person name="Pel H.J."/>
        </authorList>
    </citation>
    <scope>NUCLEOTIDE SEQUENCE [LARGE SCALE GENOMIC DNA]</scope>
    <source>
        <strain evidence="6 7">CBS 393.64</strain>
    </source>
</reference>
<dbReference type="RefSeq" id="XP_013329111.1">
    <property type="nucleotide sequence ID" value="XM_013473657.1"/>
</dbReference>
<accession>A0A0F4YW94</accession>
<dbReference type="OrthoDB" id="2096480at2759"/>
<dbReference type="GO" id="GO:0071949">
    <property type="term" value="F:FAD binding"/>
    <property type="evidence" value="ECO:0007669"/>
    <property type="project" value="InterPro"/>
</dbReference>
<dbReference type="Gene3D" id="3.30.70.2450">
    <property type="match status" value="1"/>
</dbReference>
<dbReference type="STRING" id="1408163.A0A0F4YW94"/>
<dbReference type="AlphaFoldDB" id="A0A0F4YW94"/>
<evidence type="ECO:0000313" key="6">
    <source>
        <dbReference type="EMBL" id="KKA22499.1"/>
    </source>
</evidence>
<dbReference type="InterPro" id="IPR036188">
    <property type="entry name" value="FAD/NAD-bd_sf"/>
</dbReference>
<protein>
    <recommendedName>
        <fullName evidence="5">FAD-binding domain-containing protein</fullName>
    </recommendedName>
</protein>
<name>A0A0F4YW94_RASE3</name>
<sequence length="376" mass="40950">MENQSFDVVVVGRGPVGLFLACELRLAGLSVLVVERRTSAPHAEGVAETRAFVMHSRTLEIFAFRGLLDKFIQEGVKSDWWHYGVLDTRLDYSVFGDETKQNYVLLVPQYRTEEILLQYAEELGVVVVTGIRIESVEPFPESAMVHGVSVSSDGSTGGTPFKARGKFVVGADGVRSTVRKSAGIAFPGSPATHTAMTGEATLGVPMPNPYIVHNSSGLIIGAQPKIPSGRARLGVFTPSRAHVSESTPVTLEDFNQALKEVAGIDYKLSNPCMLRRFHNEARCAEVYRKHGRIFLVGDAAHQHLPAGGQGLNLGLQEAFNLGWKLAAVIRGCGPDSLLDTYEAERRPIALDVVENTTAQSLLFFVSTRPDGQFEKR</sequence>
<dbReference type="GO" id="GO:0016709">
    <property type="term" value="F:oxidoreductase activity, acting on paired donors, with incorporation or reduction of molecular oxygen, NAD(P)H as one donor, and incorporation of one atom of oxygen"/>
    <property type="evidence" value="ECO:0007669"/>
    <property type="project" value="UniProtKB-ARBA"/>
</dbReference>
<evidence type="ECO:0000256" key="1">
    <source>
        <dbReference type="ARBA" id="ARBA00001974"/>
    </source>
</evidence>
<keyword evidence="7" id="KW-1185">Reference proteome</keyword>
<organism evidence="6 7">
    <name type="scientific">Rasamsonia emersonii (strain ATCC 16479 / CBS 393.64 / IMI 116815)</name>
    <dbReference type="NCBI Taxonomy" id="1408163"/>
    <lineage>
        <taxon>Eukaryota</taxon>
        <taxon>Fungi</taxon>
        <taxon>Dikarya</taxon>
        <taxon>Ascomycota</taxon>
        <taxon>Pezizomycotina</taxon>
        <taxon>Eurotiomycetes</taxon>
        <taxon>Eurotiomycetidae</taxon>
        <taxon>Eurotiales</taxon>
        <taxon>Trichocomaceae</taxon>
        <taxon>Rasamsonia</taxon>
    </lineage>
</organism>
<keyword evidence="4" id="KW-0560">Oxidoreductase</keyword>
<proteinExistence type="predicted"/>
<dbReference type="InterPro" id="IPR050641">
    <property type="entry name" value="RIFMO-like"/>
</dbReference>
<evidence type="ECO:0000256" key="3">
    <source>
        <dbReference type="ARBA" id="ARBA00022827"/>
    </source>
</evidence>
<dbReference type="InterPro" id="IPR002938">
    <property type="entry name" value="FAD-bd"/>
</dbReference>
<keyword evidence="2" id="KW-0285">Flavoprotein</keyword>
<comment type="cofactor">
    <cofactor evidence="1">
        <name>FAD</name>
        <dbReference type="ChEBI" id="CHEBI:57692"/>
    </cofactor>
</comment>
<dbReference type="EMBL" id="LASV01000141">
    <property type="protein sequence ID" value="KKA22499.1"/>
    <property type="molecule type" value="Genomic_DNA"/>
</dbReference>
<keyword evidence="3" id="KW-0274">FAD</keyword>
<gene>
    <name evidence="6" type="ORF">T310_3497</name>
</gene>
<evidence type="ECO:0000259" key="5">
    <source>
        <dbReference type="Pfam" id="PF01494"/>
    </source>
</evidence>
<dbReference type="PANTHER" id="PTHR43004:SF19">
    <property type="entry name" value="BINDING MONOOXYGENASE, PUTATIVE (JCVI)-RELATED"/>
    <property type="match status" value="1"/>
</dbReference>
<evidence type="ECO:0000256" key="2">
    <source>
        <dbReference type="ARBA" id="ARBA00022630"/>
    </source>
</evidence>
<dbReference type="Proteomes" id="UP000053958">
    <property type="component" value="Unassembled WGS sequence"/>
</dbReference>
<comment type="caution">
    <text evidence="6">The sequence shown here is derived from an EMBL/GenBank/DDBJ whole genome shotgun (WGS) entry which is preliminary data.</text>
</comment>
<dbReference type="GeneID" id="25315846"/>
<feature type="domain" description="FAD-binding" evidence="5">
    <location>
        <begin position="6"/>
        <end position="356"/>
    </location>
</feature>
<dbReference type="PANTHER" id="PTHR43004">
    <property type="entry name" value="TRK SYSTEM POTASSIUM UPTAKE PROTEIN"/>
    <property type="match status" value="1"/>
</dbReference>
<dbReference type="Pfam" id="PF01494">
    <property type="entry name" value="FAD_binding_3"/>
    <property type="match status" value="1"/>
</dbReference>
<dbReference type="Gene3D" id="3.50.50.60">
    <property type="entry name" value="FAD/NAD(P)-binding domain"/>
    <property type="match status" value="1"/>
</dbReference>